<sequence length="134" mass="15414">MTVELQSHPIPLPVWPSRSGWRKSQLKPSKIFSHELKIRLWDEHQNRPDGAVVECPMSSKLSQISSRYGKQWYNLFLMFDKGSKINMEGWFSITLEAVAKHLARHCCRTNGDGTIRDCIIRVGGNMIQLTQTKC</sequence>
<name>A0AAV1CSV3_OLDCO</name>
<dbReference type="Proteomes" id="UP001161247">
    <property type="component" value="Chromosome 3"/>
</dbReference>
<accession>A0AAV1CSV3</accession>
<dbReference type="GO" id="GO:0071164">
    <property type="term" value="F:RNA cap trimethylguanosine synthase activity"/>
    <property type="evidence" value="ECO:0007669"/>
    <property type="project" value="TreeGrafter"/>
</dbReference>
<dbReference type="Gene3D" id="3.40.50.150">
    <property type="entry name" value="Vaccinia Virus protein VP39"/>
    <property type="match status" value="1"/>
</dbReference>
<evidence type="ECO:0000313" key="1">
    <source>
        <dbReference type="EMBL" id="CAI9098666.1"/>
    </source>
</evidence>
<dbReference type="PANTHER" id="PTHR14741:SF32">
    <property type="entry name" value="TRIMETHYLGUANOSINE SYNTHASE"/>
    <property type="match status" value="1"/>
</dbReference>
<protein>
    <submittedName>
        <fullName evidence="1">OLC1v1035351C1</fullName>
    </submittedName>
</protein>
<dbReference type="AlphaFoldDB" id="A0AAV1CSV3"/>
<keyword evidence="2" id="KW-1185">Reference proteome</keyword>
<gene>
    <name evidence="1" type="ORF">OLC1_LOCUS8824</name>
</gene>
<proteinExistence type="predicted"/>
<dbReference type="EMBL" id="OX459120">
    <property type="protein sequence ID" value="CAI9098666.1"/>
    <property type="molecule type" value="Genomic_DNA"/>
</dbReference>
<reference evidence="1" key="1">
    <citation type="submission" date="2023-03" db="EMBL/GenBank/DDBJ databases">
        <authorList>
            <person name="Julca I."/>
        </authorList>
    </citation>
    <scope>NUCLEOTIDE SEQUENCE</scope>
</reference>
<dbReference type="PANTHER" id="PTHR14741">
    <property type="entry name" value="S-ADENOSYLMETHIONINE-DEPENDENT METHYLTRANSFERASE RELATED"/>
    <property type="match status" value="1"/>
</dbReference>
<evidence type="ECO:0000313" key="2">
    <source>
        <dbReference type="Proteomes" id="UP001161247"/>
    </source>
</evidence>
<dbReference type="InterPro" id="IPR029063">
    <property type="entry name" value="SAM-dependent_MTases_sf"/>
</dbReference>
<dbReference type="GO" id="GO:0005634">
    <property type="term" value="C:nucleus"/>
    <property type="evidence" value="ECO:0007669"/>
    <property type="project" value="TreeGrafter"/>
</dbReference>
<organism evidence="1 2">
    <name type="scientific">Oldenlandia corymbosa var. corymbosa</name>
    <dbReference type="NCBI Taxonomy" id="529605"/>
    <lineage>
        <taxon>Eukaryota</taxon>
        <taxon>Viridiplantae</taxon>
        <taxon>Streptophyta</taxon>
        <taxon>Embryophyta</taxon>
        <taxon>Tracheophyta</taxon>
        <taxon>Spermatophyta</taxon>
        <taxon>Magnoliopsida</taxon>
        <taxon>eudicotyledons</taxon>
        <taxon>Gunneridae</taxon>
        <taxon>Pentapetalae</taxon>
        <taxon>asterids</taxon>
        <taxon>lamiids</taxon>
        <taxon>Gentianales</taxon>
        <taxon>Rubiaceae</taxon>
        <taxon>Rubioideae</taxon>
        <taxon>Spermacoceae</taxon>
        <taxon>Hedyotis-Oldenlandia complex</taxon>
        <taxon>Oldenlandia</taxon>
    </lineage>
</organism>